<dbReference type="RefSeq" id="XP_019709002.1">
    <property type="nucleotide sequence ID" value="XM_019853443.2"/>
</dbReference>
<protein>
    <submittedName>
        <fullName evidence="5">Tetratricopeptide repeat protein SKI3 isoform X1</fullName>
    </submittedName>
</protein>
<dbReference type="AlphaFoldDB" id="A0A6J0PNR7"/>
<name>A0A6J0PNR7_ELAGV</name>
<evidence type="ECO:0000256" key="2">
    <source>
        <dbReference type="ARBA" id="ARBA00022803"/>
    </source>
</evidence>
<evidence type="ECO:0000256" key="1">
    <source>
        <dbReference type="ARBA" id="ARBA00022737"/>
    </source>
</evidence>
<sequence length="1186" mass="132197">MEEHLFRQLQQTLNADPNNPTHHYNLGLLLWERGEGIDGEESKKNKEKAAEHFLACAKLKPSEGAAFRFLGHYYSQVSDAQRASKCYQRAVILNPDDFEAGEGLCDLLDAEGKESLEIAFCKEASGKSPRAFWAYRRLGYLQVHQKKWSEAVQCLQHAIRGYPACADLWEALGLAYQRLGMFTAAIKSYGRAIELEDSRIFALIESGNIQLMLGSFRKGVEQFRHALEMTPHNVSAHFGLASGLLAWSKDCIKSGAFGWGASLLLEASEVAEVSTRLSDNISSSWKLHGDVQITYAKCFPWEDRGNGSEFDAAAFTASINDWKKTCLLAANAAKQSYQRALHLSPWQTNMYADIAIAVDLISSLEEKDTPDMDVWQLAERMSLGALILEGDNKDFWVILGCLSTSRALKQHAFIRGLQLDMSLSVAWAYLGKLYRNLGEKQLARQAFDHARSIDPSLALPWAGISVDSHDSSQSEAYENCLRAVQILPLPEFQVGLGALAIPSGQLLSPQAFGAIRQAIQRAPYSAEAHNLHGLLCEARSDYQSAITAYQQARCALHMEHNSVADLKSHIAEVSVNLARALIKAGHANNAVEVCDYLKKEGVLDGKGLQIYAVALWKIGQYDLALPMARNLAQSVSTMKQTCAAAALGLICSLIYRISGKDSAVAAIQKFPPELFKSTRMMFMLSALNALDPSNQLQLLLPSPQNVKSHDVVTEIYSIIAIGKMINHGSKQNLDIDRGVDYLRKALHMYPNSSLIRSQLSSLLLCSGDWMASHKAARCTATPTGHIVKKELESSYKIHGDAVVACYASCSNNPKFSFPTCKDQLAHGANGIHYMQRWLHQEPWNLDAHYLLVLNVLQKAREEKFPQHLCSTLKRLLLVALSKEIYMKENKPYQYQKFVLLLCASEISLQCGDHHGCVKHATGALGILPPNSDPFFAHLQLCRAYAAEEDFSNLRNEYMNCLQIKTFNQIGWISLKYIESRYKLQNNSNEIDMYFHTCSTGKGASSNIWEAVFYLVCAQSFIWDRDYLGAEQALAHACALGVAESCLFLFHGAVCMELARQQPGRQFLSHAVSSLTKAQENSPVPLPIVSLLLAQAEASLGAKAKWERNLRVEWFSWPAGFEHSFPEMMPAELYFQMHLLARRLNASSSKHSGIESMQSPKNWVLRAIHLNPSCLRYWKILQKLSEG</sequence>
<reference evidence="5" key="1">
    <citation type="submission" date="2025-08" db="UniProtKB">
        <authorList>
            <consortium name="RefSeq"/>
        </authorList>
    </citation>
    <scope>IDENTIFICATION</scope>
</reference>
<keyword evidence="1" id="KW-0677">Repeat</keyword>
<dbReference type="Gene3D" id="1.25.40.10">
    <property type="entry name" value="Tetratricopeptide repeat domain"/>
    <property type="match status" value="4"/>
</dbReference>
<dbReference type="GO" id="GO:0055087">
    <property type="term" value="C:Ski complex"/>
    <property type="evidence" value="ECO:0007669"/>
    <property type="project" value="InterPro"/>
</dbReference>
<dbReference type="FunCoup" id="A0A6J0PNR7">
    <property type="interactions" value="987"/>
</dbReference>
<evidence type="ECO:0000313" key="5">
    <source>
        <dbReference type="RefSeq" id="XP_019709002.1"/>
    </source>
</evidence>
<dbReference type="PANTHER" id="PTHR15704:SF7">
    <property type="entry name" value="SUPERKILLER COMPLEX PROTEIN 3"/>
    <property type="match status" value="1"/>
</dbReference>
<evidence type="ECO:0000256" key="3">
    <source>
        <dbReference type="PROSITE-ProRule" id="PRU00339"/>
    </source>
</evidence>
<keyword evidence="2 3" id="KW-0802">TPR repeat</keyword>
<keyword evidence="4" id="KW-1185">Reference proteome</keyword>
<dbReference type="Pfam" id="PF13181">
    <property type="entry name" value="TPR_8"/>
    <property type="match status" value="1"/>
</dbReference>
<proteinExistence type="predicted"/>
<accession>A0A6J0PNR7</accession>
<gene>
    <name evidence="5" type="primary">LOC105052889</name>
</gene>
<evidence type="ECO:0000313" key="4">
    <source>
        <dbReference type="Proteomes" id="UP000504607"/>
    </source>
</evidence>
<dbReference type="InterPro" id="IPR011990">
    <property type="entry name" value="TPR-like_helical_dom_sf"/>
</dbReference>
<dbReference type="Pfam" id="PF13432">
    <property type="entry name" value="TPR_16"/>
    <property type="match status" value="1"/>
</dbReference>
<dbReference type="SMART" id="SM00028">
    <property type="entry name" value="TPR"/>
    <property type="match status" value="6"/>
</dbReference>
<dbReference type="GO" id="GO:0006401">
    <property type="term" value="P:RNA catabolic process"/>
    <property type="evidence" value="ECO:0007669"/>
    <property type="project" value="InterPro"/>
</dbReference>
<dbReference type="InterPro" id="IPR039226">
    <property type="entry name" value="Ski3/TTC37"/>
</dbReference>
<dbReference type="SUPFAM" id="SSF48452">
    <property type="entry name" value="TPR-like"/>
    <property type="match status" value="4"/>
</dbReference>
<organism evidence="4 5">
    <name type="scientific">Elaeis guineensis var. tenera</name>
    <name type="common">Oil palm</name>
    <dbReference type="NCBI Taxonomy" id="51953"/>
    <lineage>
        <taxon>Eukaryota</taxon>
        <taxon>Viridiplantae</taxon>
        <taxon>Streptophyta</taxon>
        <taxon>Embryophyta</taxon>
        <taxon>Tracheophyta</taxon>
        <taxon>Spermatophyta</taxon>
        <taxon>Magnoliopsida</taxon>
        <taxon>Liliopsida</taxon>
        <taxon>Arecaceae</taxon>
        <taxon>Arecoideae</taxon>
        <taxon>Cocoseae</taxon>
        <taxon>Elaeidinae</taxon>
        <taxon>Elaeis</taxon>
    </lineage>
</organism>
<feature type="repeat" description="TPR" evidence="3">
    <location>
        <begin position="424"/>
        <end position="457"/>
    </location>
</feature>
<dbReference type="PROSITE" id="PS50005">
    <property type="entry name" value="TPR"/>
    <property type="match status" value="4"/>
</dbReference>
<dbReference type="PANTHER" id="PTHR15704">
    <property type="entry name" value="SUPERKILLER 3 PROTEIN-RELATED"/>
    <property type="match status" value="1"/>
</dbReference>
<feature type="repeat" description="TPR" evidence="3">
    <location>
        <begin position="200"/>
        <end position="233"/>
    </location>
</feature>
<feature type="repeat" description="TPR" evidence="3">
    <location>
        <begin position="166"/>
        <end position="199"/>
    </location>
</feature>
<dbReference type="InParanoid" id="A0A6J0PNR7"/>
<dbReference type="OrthoDB" id="421075at2759"/>
<feature type="repeat" description="TPR" evidence="3">
    <location>
        <begin position="64"/>
        <end position="97"/>
    </location>
</feature>
<dbReference type="Proteomes" id="UP000504607">
    <property type="component" value="Chromosome 10"/>
</dbReference>
<dbReference type="InterPro" id="IPR019734">
    <property type="entry name" value="TPR_rpt"/>
</dbReference>